<evidence type="ECO:0000256" key="1">
    <source>
        <dbReference type="SAM" id="MobiDB-lite"/>
    </source>
</evidence>
<feature type="compositionally biased region" description="Basic and acidic residues" evidence="1">
    <location>
        <begin position="24"/>
        <end position="48"/>
    </location>
</feature>
<feature type="non-terminal residue" evidence="2">
    <location>
        <position position="1"/>
    </location>
</feature>
<protein>
    <submittedName>
        <fullName evidence="2">Uncharacterized protein</fullName>
    </submittedName>
</protein>
<proteinExistence type="predicted"/>
<name>A0A371EBM9_MUCPR</name>
<keyword evidence="3" id="KW-1185">Reference proteome</keyword>
<sequence length="108" mass="12505">MMLVTHAIKQLVPPTTAVASLQAHSEEQSRLSVEVEQRQIEAEERHREAEERYRETLRMAEQREEELRRQITVVKETIEKSVDPIPAVSPSAFWAQPFSEEIDQTPIP</sequence>
<evidence type="ECO:0000313" key="2">
    <source>
        <dbReference type="EMBL" id="RDX63404.1"/>
    </source>
</evidence>
<dbReference type="Proteomes" id="UP000257109">
    <property type="component" value="Unassembled WGS sequence"/>
</dbReference>
<evidence type="ECO:0000313" key="3">
    <source>
        <dbReference type="Proteomes" id="UP000257109"/>
    </source>
</evidence>
<reference evidence="2" key="1">
    <citation type="submission" date="2018-05" db="EMBL/GenBank/DDBJ databases">
        <title>Draft genome of Mucuna pruriens seed.</title>
        <authorList>
            <person name="Nnadi N.E."/>
            <person name="Vos R."/>
            <person name="Hasami M.H."/>
            <person name="Devisetty U.K."/>
            <person name="Aguiy J.C."/>
        </authorList>
    </citation>
    <scope>NUCLEOTIDE SEQUENCE [LARGE SCALE GENOMIC DNA]</scope>
    <source>
        <strain evidence="2">JCA_2017</strain>
    </source>
</reference>
<dbReference type="EMBL" id="QJKJ01014922">
    <property type="protein sequence ID" value="RDX63404.1"/>
    <property type="molecule type" value="Genomic_DNA"/>
</dbReference>
<feature type="region of interest" description="Disordered" evidence="1">
    <location>
        <begin position="22"/>
        <end position="48"/>
    </location>
</feature>
<dbReference type="AlphaFoldDB" id="A0A371EBM9"/>
<accession>A0A371EBM9</accession>
<comment type="caution">
    <text evidence="2">The sequence shown here is derived from an EMBL/GenBank/DDBJ whole genome shotgun (WGS) entry which is preliminary data.</text>
</comment>
<gene>
    <name evidence="2" type="ORF">CR513_58170</name>
</gene>
<organism evidence="2 3">
    <name type="scientific">Mucuna pruriens</name>
    <name type="common">Velvet bean</name>
    <name type="synonym">Dolichos pruriens</name>
    <dbReference type="NCBI Taxonomy" id="157652"/>
    <lineage>
        <taxon>Eukaryota</taxon>
        <taxon>Viridiplantae</taxon>
        <taxon>Streptophyta</taxon>
        <taxon>Embryophyta</taxon>
        <taxon>Tracheophyta</taxon>
        <taxon>Spermatophyta</taxon>
        <taxon>Magnoliopsida</taxon>
        <taxon>eudicotyledons</taxon>
        <taxon>Gunneridae</taxon>
        <taxon>Pentapetalae</taxon>
        <taxon>rosids</taxon>
        <taxon>fabids</taxon>
        <taxon>Fabales</taxon>
        <taxon>Fabaceae</taxon>
        <taxon>Papilionoideae</taxon>
        <taxon>50 kb inversion clade</taxon>
        <taxon>NPAAA clade</taxon>
        <taxon>indigoferoid/millettioid clade</taxon>
        <taxon>Phaseoleae</taxon>
        <taxon>Mucuna</taxon>
    </lineage>
</organism>